<sequence length="251" mass="27702">MKSIKALDRLRIICLSLLMIAGSAFAQTSEPTSQNVEAAPASQATLTQEVSQPVIKKNYPRVKLKTNVGDIVLELYNDKAPKTVENFLRYVKKGQYNNTIFHRVIDNFMIQGGGMDVKMREKPVDAPIVNEAKLASEQGLKNEIGTIAMARMEDPNSARAQFYINVNNNDFLDYQALADGDPVAIMRNGSSMTLPRRKAVILAAGYTPFGKVTEGWETVEKIKSAPTSPLGIHQNVPNKPITIISIQLLKN</sequence>
<protein>
    <recommendedName>
        <fullName evidence="4">Peptidyl-prolyl cis-trans isomerase</fullName>
        <shortName evidence="4">PPIase</shortName>
        <ecNumber evidence="4">5.2.1.8</ecNumber>
    </recommendedName>
</protein>
<feature type="domain" description="PPIase cyclophilin-type" evidence="5">
    <location>
        <begin position="66"/>
        <end position="248"/>
    </location>
</feature>
<feature type="signal peptide" evidence="4">
    <location>
        <begin position="1"/>
        <end position="26"/>
    </location>
</feature>
<dbReference type="PROSITE" id="PS00170">
    <property type="entry name" value="CSA_PPIASE_1"/>
    <property type="match status" value="1"/>
</dbReference>
<gene>
    <name evidence="6" type="ORF">RF679_08525</name>
</gene>
<keyword evidence="7" id="KW-1185">Reference proteome</keyword>
<comment type="function">
    <text evidence="4">PPIases accelerate the folding of proteins. It catalyzes the cis-trans isomerization of proline imidic peptide bonds in oligopeptides.</text>
</comment>
<keyword evidence="3 4" id="KW-0413">Isomerase</keyword>
<dbReference type="GO" id="GO:0003755">
    <property type="term" value="F:peptidyl-prolyl cis-trans isomerase activity"/>
    <property type="evidence" value="ECO:0007669"/>
    <property type="project" value="UniProtKB-EC"/>
</dbReference>
<dbReference type="PROSITE" id="PS50072">
    <property type="entry name" value="CSA_PPIASE_2"/>
    <property type="match status" value="1"/>
</dbReference>
<reference evidence="6" key="1">
    <citation type="submission" date="2023-09" db="EMBL/GenBank/DDBJ databases">
        <title>Undibacterium sp. 20NA77.5 isolated from freshwater.</title>
        <authorList>
            <person name="Le V."/>
            <person name="Ko S.-R."/>
            <person name="Ahn C.-Y."/>
            <person name="Oh H.-M."/>
        </authorList>
    </citation>
    <scope>NUCLEOTIDE SEQUENCE</scope>
    <source>
        <strain evidence="6">20NA77.5</strain>
    </source>
</reference>
<feature type="chain" id="PRO_5045006477" description="Peptidyl-prolyl cis-trans isomerase" evidence="4">
    <location>
        <begin position="27"/>
        <end position="251"/>
    </location>
</feature>
<dbReference type="InterPro" id="IPR020892">
    <property type="entry name" value="Cyclophilin-type_PPIase_CS"/>
</dbReference>
<comment type="similarity">
    <text evidence="1 4">Belongs to the cyclophilin-type PPIase family.</text>
</comment>
<dbReference type="RefSeq" id="WP_309483779.1">
    <property type="nucleotide sequence ID" value="NZ_CP133720.1"/>
</dbReference>
<keyword evidence="4" id="KW-0732">Signal</keyword>
<evidence type="ECO:0000256" key="2">
    <source>
        <dbReference type="ARBA" id="ARBA00023110"/>
    </source>
</evidence>
<dbReference type="SUPFAM" id="SSF50891">
    <property type="entry name" value="Cyclophilin-like"/>
    <property type="match status" value="1"/>
</dbReference>
<dbReference type="EC" id="5.2.1.8" evidence="4"/>
<comment type="catalytic activity">
    <reaction evidence="4">
        <text>[protein]-peptidylproline (omega=180) = [protein]-peptidylproline (omega=0)</text>
        <dbReference type="Rhea" id="RHEA:16237"/>
        <dbReference type="Rhea" id="RHEA-COMP:10747"/>
        <dbReference type="Rhea" id="RHEA-COMP:10748"/>
        <dbReference type="ChEBI" id="CHEBI:83833"/>
        <dbReference type="ChEBI" id="CHEBI:83834"/>
        <dbReference type="EC" id="5.2.1.8"/>
    </reaction>
</comment>
<dbReference type="InterPro" id="IPR044665">
    <property type="entry name" value="E_coli_cyclophilin_A-like"/>
</dbReference>
<keyword evidence="2 4" id="KW-0697">Rotamase</keyword>
<dbReference type="Proteomes" id="UP001181355">
    <property type="component" value="Chromosome"/>
</dbReference>
<dbReference type="EMBL" id="CP133720">
    <property type="protein sequence ID" value="WMW82306.1"/>
    <property type="molecule type" value="Genomic_DNA"/>
</dbReference>
<evidence type="ECO:0000256" key="4">
    <source>
        <dbReference type="RuleBase" id="RU363019"/>
    </source>
</evidence>
<evidence type="ECO:0000256" key="1">
    <source>
        <dbReference type="ARBA" id="ARBA00007365"/>
    </source>
</evidence>
<evidence type="ECO:0000256" key="3">
    <source>
        <dbReference type="ARBA" id="ARBA00023235"/>
    </source>
</evidence>
<evidence type="ECO:0000313" key="6">
    <source>
        <dbReference type="EMBL" id="WMW82306.1"/>
    </source>
</evidence>
<dbReference type="InterPro" id="IPR002130">
    <property type="entry name" value="Cyclophilin-type_PPIase_dom"/>
</dbReference>
<dbReference type="PRINTS" id="PR00153">
    <property type="entry name" value="CSAPPISMRASE"/>
</dbReference>
<dbReference type="Pfam" id="PF00160">
    <property type="entry name" value="Pro_isomerase"/>
    <property type="match status" value="1"/>
</dbReference>
<accession>A0ABY9RMW9</accession>
<proteinExistence type="inferred from homology"/>
<dbReference type="Gene3D" id="2.40.100.10">
    <property type="entry name" value="Cyclophilin-like"/>
    <property type="match status" value="1"/>
</dbReference>
<name>A0ABY9RMW9_9BURK</name>
<evidence type="ECO:0000259" key="5">
    <source>
        <dbReference type="PROSITE" id="PS50072"/>
    </source>
</evidence>
<dbReference type="PANTHER" id="PTHR43246">
    <property type="entry name" value="PEPTIDYL-PROLYL CIS-TRANS ISOMERASE CYP38, CHLOROPLASTIC"/>
    <property type="match status" value="1"/>
</dbReference>
<organism evidence="6 7">
    <name type="scientific">Undibacterium cyanobacteriorum</name>
    <dbReference type="NCBI Taxonomy" id="3073561"/>
    <lineage>
        <taxon>Bacteria</taxon>
        <taxon>Pseudomonadati</taxon>
        <taxon>Pseudomonadota</taxon>
        <taxon>Betaproteobacteria</taxon>
        <taxon>Burkholderiales</taxon>
        <taxon>Oxalobacteraceae</taxon>
        <taxon>Undibacterium</taxon>
    </lineage>
</organism>
<evidence type="ECO:0000313" key="7">
    <source>
        <dbReference type="Proteomes" id="UP001181355"/>
    </source>
</evidence>
<dbReference type="InterPro" id="IPR029000">
    <property type="entry name" value="Cyclophilin-like_dom_sf"/>
</dbReference>